<evidence type="ECO:0000256" key="2">
    <source>
        <dbReference type="ARBA" id="ARBA00022448"/>
    </source>
</evidence>
<dbReference type="AlphaFoldDB" id="A0AAC9LA54"/>
<dbReference type="GO" id="GO:0022857">
    <property type="term" value="F:transmembrane transporter activity"/>
    <property type="evidence" value="ECO:0007669"/>
    <property type="project" value="InterPro"/>
</dbReference>
<feature type="transmembrane region" description="Helical" evidence="7">
    <location>
        <begin position="24"/>
        <end position="50"/>
    </location>
</feature>
<feature type="transmembrane region" description="Helical" evidence="7">
    <location>
        <begin position="212"/>
        <end position="231"/>
    </location>
</feature>
<evidence type="ECO:0000313" key="10">
    <source>
        <dbReference type="Proteomes" id="UP000185511"/>
    </source>
</evidence>
<feature type="transmembrane region" description="Helical" evidence="7">
    <location>
        <begin position="376"/>
        <end position="402"/>
    </location>
</feature>
<evidence type="ECO:0000256" key="5">
    <source>
        <dbReference type="ARBA" id="ARBA00022989"/>
    </source>
</evidence>
<dbReference type="Gene3D" id="1.20.1720.10">
    <property type="entry name" value="Multidrug resistance protein D"/>
    <property type="match status" value="1"/>
</dbReference>
<reference evidence="10" key="1">
    <citation type="submission" date="2016-06" db="EMBL/GenBank/DDBJ databases">
        <title>Complete genome sequence of Actinoalloteichus fjordicus DSM 46855 (=ADI127-17), type strain of the new species Actinoalloteichus fjordicus.</title>
        <authorList>
            <person name="Ruckert C."/>
            <person name="Nouioui I."/>
            <person name="Willmese J."/>
            <person name="van Wezel G."/>
            <person name="Klenk H.-P."/>
            <person name="Kalinowski J."/>
            <person name="Zotchev S.B."/>
        </authorList>
    </citation>
    <scope>NUCLEOTIDE SEQUENCE [LARGE SCALE GENOMIC DNA]</scope>
    <source>
        <strain evidence="10">ADI127-7</strain>
    </source>
</reference>
<feature type="transmembrane region" description="Helical" evidence="7">
    <location>
        <begin position="150"/>
        <end position="170"/>
    </location>
</feature>
<feature type="transmembrane region" description="Helical" evidence="7">
    <location>
        <begin position="62"/>
        <end position="80"/>
    </location>
</feature>
<feature type="transmembrane region" description="Helical" evidence="7">
    <location>
        <begin position="117"/>
        <end position="138"/>
    </location>
</feature>
<sequence length="521" mass="53312">MNVQNPVPPETAPDRPVRATAKEWAGLILLALPMTALATDLTVLFFALPALSADLEPSATQLLWITHVYGFLIAGFLVTAGRVGDRVGPRRLLLIGSAAFGVLSVVAAFSTSAEMLIAARAALGIAGATLMPSLFSLLRTMFHDEKQRRLAIAIMFSTFTVGGAVGPVLGGALLESFWWGSVFLINVPPIVLLLVGGTMLLPERVERDHSRIDLVSVVLSVSGMLAIVYGLQELAAGHETGGGTLWLALLSTAAGIGVMSLFVRRQRRIEAPLFDLALLTSRRMAVSLTTLLLMGVSVTGLFYLFTQYLQWVGGLSPLHAGLWTLPFIVLNIAGAMLAPGLAERLRPAVVAAAGIFIAAVGAGCLLVIAAGSDPSLVLTVAAISIVGLGQGVAGALLSDLIISSASIEKTGSAASAQEVGGEAGSALGIAAGGVVAILAYRHALSDTPAAVPETAAEAARAGVHEGVAVAEDLPAGGSELLGAVHEAVGLGVQVYAGIACVLLAATGAFLVATLVRQRAPA</sequence>
<dbReference type="InterPro" id="IPR020846">
    <property type="entry name" value="MFS_dom"/>
</dbReference>
<feature type="transmembrane region" description="Helical" evidence="7">
    <location>
        <begin position="423"/>
        <end position="443"/>
    </location>
</feature>
<dbReference type="SUPFAM" id="SSF103473">
    <property type="entry name" value="MFS general substrate transporter"/>
    <property type="match status" value="1"/>
</dbReference>
<keyword evidence="3" id="KW-1003">Cell membrane</keyword>
<evidence type="ECO:0000256" key="1">
    <source>
        <dbReference type="ARBA" id="ARBA00004651"/>
    </source>
</evidence>
<gene>
    <name evidence="9" type="ORF">UA74_05440</name>
</gene>
<keyword evidence="5 7" id="KW-1133">Transmembrane helix</keyword>
<dbReference type="CDD" id="cd17321">
    <property type="entry name" value="MFS_MMR_MDR_like"/>
    <property type="match status" value="1"/>
</dbReference>
<protein>
    <submittedName>
        <fullName evidence="9">Major Facilitator Superfamily transporter</fullName>
    </submittedName>
</protein>
<dbReference type="Proteomes" id="UP000185511">
    <property type="component" value="Chromosome"/>
</dbReference>
<name>A0AAC9LA54_9PSEU</name>
<dbReference type="Gene3D" id="1.20.1250.20">
    <property type="entry name" value="MFS general substrate transporter like domains"/>
    <property type="match status" value="1"/>
</dbReference>
<dbReference type="PANTHER" id="PTHR42718">
    <property type="entry name" value="MAJOR FACILITATOR SUPERFAMILY MULTIDRUG TRANSPORTER MFSC"/>
    <property type="match status" value="1"/>
</dbReference>
<dbReference type="GO" id="GO:0005886">
    <property type="term" value="C:plasma membrane"/>
    <property type="evidence" value="ECO:0007669"/>
    <property type="project" value="UniProtKB-SubCell"/>
</dbReference>
<keyword evidence="2" id="KW-0813">Transport</keyword>
<dbReference type="PROSITE" id="PS50850">
    <property type="entry name" value="MFS"/>
    <property type="match status" value="1"/>
</dbReference>
<comment type="subcellular location">
    <subcellularLocation>
        <location evidence="1">Cell membrane</location>
        <topology evidence="1">Multi-pass membrane protein</topology>
    </subcellularLocation>
</comment>
<feature type="transmembrane region" description="Helical" evidence="7">
    <location>
        <begin position="284"/>
        <end position="305"/>
    </location>
</feature>
<evidence type="ECO:0000256" key="4">
    <source>
        <dbReference type="ARBA" id="ARBA00022692"/>
    </source>
</evidence>
<feature type="domain" description="Major facilitator superfamily (MFS) profile" evidence="8">
    <location>
        <begin position="26"/>
        <end position="519"/>
    </location>
</feature>
<dbReference type="Pfam" id="PF07690">
    <property type="entry name" value="MFS_1"/>
    <property type="match status" value="1"/>
</dbReference>
<keyword evidence="4 7" id="KW-0812">Transmembrane</keyword>
<dbReference type="InterPro" id="IPR011701">
    <property type="entry name" value="MFS"/>
</dbReference>
<feature type="transmembrane region" description="Helical" evidence="7">
    <location>
        <begin position="349"/>
        <end position="370"/>
    </location>
</feature>
<feature type="transmembrane region" description="Helical" evidence="7">
    <location>
        <begin position="176"/>
        <end position="200"/>
    </location>
</feature>
<evidence type="ECO:0000256" key="6">
    <source>
        <dbReference type="ARBA" id="ARBA00023136"/>
    </source>
</evidence>
<dbReference type="InterPro" id="IPR036259">
    <property type="entry name" value="MFS_trans_sf"/>
</dbReference>
<evidence type="ECO:0000313" key="9">
    <source>
        <dbReference type="EMBL" id="APU13164.1"/>
    </source>
</evidence>
<dbReference type="KEGG" id="acad:UA74_05440"/>
<proteinExistence type="predicted"/>
<dbReference type="EMBL" id="CP016076">
    <property type="protein sequence ID" value="APU13164.1"/>
    <property type="molecule type" value="Genomic_DNA"/>
</dbReference>
<organism evidence="9 10">
    <name type="scientific">Actinoalloteichus fjordicus</name>
    <dbReference type="NCBI Taxonomy" id="1612552"/>
    <lineage>
        <taxon>Bacteria</taxon>
        <taxon>Bacillati</taxon>
        <taxon>Actinomycetota</taxon>
        <taxon>Actinomycetes</taxon>
        <taxon>Pseudonocardiales</taxon>
        <taxon>Pseudonocardiaceae</taxon>
        <taxon>Actinoalloteichus</taxon>
    </lineage>
</organism>
<dbReference type="PANTHER" id="PTHR42718:SF47">
    <property type="entry name" value="METHYL VIOLOGEN RESISTANCE PROTEIN SMVA"/>
    <property type="match status" value="1"/>
</dbReference>
<dbReference type="RefSeq" id="WP_075763948.1">
    <property type="nucleotide sequence ID" value="NZ_CP016076.1"/>
</dbReference>
<evidence type="ECO:0000256" key="3">
    <source>
        <dbReference type="ARBA" id="ARBA00022475"/>
    </source>
</evidence>
<evidence type="ECO:0000256" key="7">
    <source>
        <dbReference type="SAM" id="Phobius"/>
    </source>
</evidence>
<accession>A0AAC9LA54</accession>
<feature type="transmembrane region" description="Helical" evidence="7">
    <location>
        <begin position="494"/>
        <end position="515"/>
    </location>
</feature>
<evidence type="ECO:0000259" key="8">
    <source>
        <dbReference type="PROSITE" id="PS50850"/>
    </source>
</evidence>
<feature type="transmembrane region" description="Helical" evidence="7">
    <location>
        <begin position="320"/>
        <end position="342"/>
    </location>
</feature>
<feature type="transmembrane region" description="Helical" evidence="7">
    <location>
        <begin position="243"/>
        <end position="263"/>
    </location>
</feature>
<keyword evidence="10" id="KW-1185">Reference proteome</keyword>
<keyword evidence="6 7" id="KW-0472">Membrane</keyword>
<feature type="transmembrane region" description="Helical" evidence="7">
    <location>
        <begin position="92"/>
        <end position="111"/>
    </location>
</feature>